<name>A0A1R1MKS6_9BACT</name>
<accession>A0A1R1MKS6</accession>
<evidence type="ECO:0000256" key="3">
    <source>
        <dbReference type="ARBA" id="ARBA00032680"/>
    </source>
</evidence>
<organism evidence="4 5">
    <name type="scientific">Desulfurobacterium indicum</name>
    <dbReference type="NCBI Taxonomy" id="1914305"/>
    <lineage>
        <taxon>Bacteria</taxon>
        <taxon>Pseudomonadati</taxon>
        <taxon>Aquificota</taxon>
        <taxon>Aquificia</taxon>
        <taxon>Desulfurobacteriales</taxon>
        <taxon>Desulfurobacteriaceae</taxon>
        <taxon>Desulfurobacterium</taxon>
    </lineage>
</organism>
<proteinExistence type="predicted"/>
<dbReference type="InterPro" id="IPR038531">
    <property type="entry name" value="NeuraminylLac-bd_hemagglutn_sf"/>
</dbReference>
<dbReference type="Gene3D" id="3.30.160.180">
    <property type="entry name" value="Putative neuraminyllactose-binding hemagglutinin homolog like domain"/>
    <property type="match status" value="1"/>
</dbReference>
<dbReference type="OrthoDB" id="1442443at2"/>
<dbReference type="AlphaFoldDB" id="A0A1R1MKS6"/>
<dbReference type="RefSeq" id="WP_076713148.1">
    <property type="nucleotide sequence ID" value="NZ_MOEN01000019.1"/>
</dbReference>
<dbReference type="Proteomes" id="UP000187408">
    <property type="component" value="Unassembled WGS sequence"/>
</dbReference>
<comment type="caution">
    <text evidence="4">The sequence shown here is derived from an EMBL/GenBank/DDBJ whole genome shotgun (WGS) entry which is preliminary data.</text>
</comment>
<dbReference type="EMBL" id="MOEN01000019">
    <property type="protein sequence ID" value="OMH40366.1"/>
    <property type="molecule type" value="Genomic_DNA"/>
</dbReference>
<dbReference type="SUPFAM" id="SSF159594">
    <property type="entry name" value="XCC0632-like"/>
    <property type="match status" value="1"/>
</dbReference>
<protein>
    <recommendedName>
        <fullName evidence="1">Neuraminyllactose-binding hemagglutinin</fullName>
    </recommendedName>
    <alternativeName>
        <fullName evidence="3">Flagellar sheath adhesin</fullName>
    </alternativeName>
    <alternativeName>
        <fullName evidence="2">N-acetylneuraminyllactose-binding fibrillar hemagglutinin receptor-binding subunit</fullName>
    </alternativeName>
</protein>
<evidence type="ECO:0000256" key="2">
    <source>
        <dbReference type="ARBA" id="ARBA00030949"/>
    </source>
</evidence>
<dbReference type="PROSITE" id="PS51257">
    <property type="entry name" value="PROKAR_LIPOPROTEIN"/>
    <property type="match status" value="1"/>
</dbReference>
<evidence type="ECO:0000313" key="4">
    <source>
        <dbReference type="EMBL" id="OMH40366.1"/>
    </source>
</evidence>
<dbReference type="InterPro" id="IPR007876">
    <property type="entry name" value="NeuraminylLac-bd_hemagglutn"/>
</dbReference>
<sequence length="249" mass="28757">MEGSNEKKFLTGAILIGVLLSSCASTIPVKRVTTQLNLETPQVEEQPKTKKIIGIVSPSQYFKEYYEDKLKKALQTAIQEILIKKGFTLKGPYETFDDITYQDKKKIYLTLIPEINLDIKKVVEENKCNNLYCSEKGKLYFGGDVTVTLIEPLTRQVFMKKRINLSDANIVDPYTYQYQINNRNKDLITDLVSKATAPKELIDSRDKAMAEGINRFYKYAVSKLNKYLDREELLSFEKDVEQVKHLKRF</sequence>
<evidence type="ECO:0000313" key="5">
    <source>
        <dbReference type="Proteomes" id="UP000187408"/>
    </source>
</evidence>
<reference evidence="4 5" key="1">
    <citation type="submission" date="2016-10" db="EMBL/GenBank/DDBJ databases">
        <title>Genome sequence of a sulfur-reducing bacterium Desulfurobacterium indicum K6013.</title>
        <authorList>
            <person name="Cao J."/>
            <person name="Shao Z."/>
            <person name="Alain K."/>
            <person name="Jebbar M."/>
        </authorList>
    </citation>
    <scope>NUCLEOTIDE SEQUENCE [LARGE SCALE GENOMIC DNA]</scope>
    <source>
        <strain evidence="4 5">K6013</strain>
    </source>
</reference>
<evidence type="ECO:0000256" key="1">
    <source>
        <dbReference type="ARBA" id="ARBA00015547"/>
    </source>
</evidence>
<keyword evidence="5" id="KW-1185">Reference proteome</keyword>
<dbReference type="GO" id="GO:0009279">
    <property type="term" value="C:cell outer membrane"/>
    <property type="evidence" value="ECO:0007669"/>
    <property type="project" value="InterPro"/>
</dbReference>
<gene>
    <name evidence="4" type="ORF">BLW93_05735</name>
</gene>
<dbReference type="Pfam" id="PF05211">
    <property type="entry name" value="NLBH"/>
    <property type="match status" value="1"/>
</dbReference>